<feature type="transmembrane region" description="Helical" evidence="2">
    <location>
        <begin position="152"/>
        <end position="174"/>
    </location>
</feature>
<feature type="transmembrane region" description="Helical" evidence="2">
    <location>
        <begin position="89"/>
        <end position="110"/>
    </location>
</feature>
<dbReference type="PANTHER" id="PTHR18640">
    <property type="entry name" value="SOLUTE CARRIER FAMILY 10 MEMBER 7"/>
    <property type="match status" value="1"/>
</dbReference>
<keyword evidence="2" id="KW-1133">Transmembrane helix</keyword>
<proteinExistence type="predicted"/>
<sequence>MLQKLVNSTPHVVRSRNHIFPSYSHILSGTRSFSSITSNSLHPLKLHSVTRTLIIRNSTNFDKGDVSQDQDRGIQELALPNVSLSVESVLKFISTNLLALALFGASVFALINPGPGCFAHRYKISTFSTIGIFLITGLTLRNEEIGEAAEAWPVGLFGLVSILLLTPFFSRIMLNIRLQPQEFVTGLALYNCMPTSISSGVSLAKLAGGNSALALAMTVLSNLLGILIVPFSVSKLIRGGVGASVPADKLFKSLIVTVLIPLIMGKVFRDYIKGAADIVDSNRKLFAALGSILLSLNTVVAVIMGAVLHIVLLCLNFIWIRILCGVSGGNESIFANRENYRSLLIVASQKTISMLVAVVEQLGGTFGEAGLLVLPCITAHISQIMIDSLIVGYWNKEKQSLEKAN</sequence>
<comment type="caution">
    <text evidence="3">The sequence shown here is derived from an EMBL/GenBank/DDBJ whole genome shotgun (WGS) entry which is preliminary data.</text>
</comment>
<reference evidence="3" key="1">
    <citation type="journal article" date="2019" name="Sci. Rep.">
        <title>Draft genome of Tanacetum cinerariifolium, the natural source of mosquito coil.</title>
        <authorList>
            <person name="Yamashiro T."/>
            <person name="Shiraishi A."/>
            <person name="Satake H."/>
            <person name="Nakayama K."/>
        </authorList>
    </citation>
    <scope>NUCLEOTIDE SEQUENCE</scope>
</reference>
<name>A0A699HGA2_TANCI</name>
<dbReference type="InterPro" id="IPR016833">
    <property type="entry name" value="Put_Na-Bile_cotransptr"/>
</dbReference>
<feature type="transmembrane region" description="Helical" evidence="2">
    <location>
        <begin position="254"/>
        <end position="272"/>
    </location>
</feature>
<dbReference type="InterPro" id="IPR038770">
    <property type="entry name" value="Na+/solute_symporter_sf"/>
</dbReference>
<protein>
    <submittedName>
        <fullName evidence="3">Probable sodium/metabolite cotransporter BASS4, chloroplastic</fullName>
    </submittedName>
</protein>
<dbReference type="Pfam" id="PF13593">
    <property type="entry name" value="SBF_like"/>
    <property type="match status" value="1"/>
</dbReference>
<feature type="transmembrane region" description="Helical" evidence="2">
    <location>
        <begin position="212"/>
        <end position="233"/>
    </location>
</feature>
<dbReference type="GO" id="GO:0016020">
    <property type="term" value="C:membrane"/>
    <property type="evidence" value="ECO:0007669"/>
    <property type="project" value="UniProtKB-SubCell"/>
</dbReference>
<dbReference type="PANTHER" id="PTHR18640:SF10">
    <property type="entry name" value="SODIUM_METABOLITE COTRANSPORTER BASS4, CHLOROPLASTIC-RELATED"/>
    <property type="match status" value="1"/>
</dbReference>
<feature type="transmembrane region" description="Helical" evidence="2">
    <location>
        <begin position="122"/>
        <end position="140"/>
    </location>
</feature>
<accession>A0A699HGA2</accession>
<evidence type="ECO:0000256" key="1">
    <source>
        <dbReference type="ARBA" id="ARBA00004141"/>
    </source>
</evidence>
<comment type="subcellular location">
    <subcellularLocation>
        <location evidence="1">Membrane</location>
        <topology evidence="1">Multi-pass membrane protein</topology>
    </subcellularLocation>
</comment>
<evidence type="ECO:0000313" key="3">
    <source>
        <dbReference type="EMBL" id="GEY03797.1"/>
    </source>
</evidence>
<feature type="transmembrane region" description="Helical" evidence="2">
    <location>
        <begin position="292"/>
        <end position="319"/>
    </location>
</feature>
<keyword evidence="2" id="KW-0472">Membrane</keyword>
<evidence type="ECO:0000256" key="2">
    <source>
        <dbReference type="SAM" id="Phobius"/>
    </source>
</evidence>
<dbReference type="GO" id="GO:0009941">
    <property type="term" value="C:chloroplast envelope"/>
    <property type="evidence" value="ECO:0007669"/>
    <property type="project" value="TreeGrafter"/>
</dbReference>
<dbReference type="AlphaFoldDB" id="A0A699HGA2"/>
<gene>
    <name evidence="3" type="ORF">Tci_375771</name>
</gene>
<organism evidence="3">
    <name type="scientific">Tanacetum cinerariifolium</name>
    <name type="common">Dalmatian daisy</name>
    <name type="synonym">Chrysanthemum cinerariifolium</name>
    <dbReference type="NCBI Taxonomy" id="118510"/>
    <lineage>
        <taxon>Eukaryota</taxon>
        <taxon>Viridiplantae</taxon>
        <taxon>Streptophyta</taxon>
        <taxon>Embryophyta</taxon>
        <taxon>Tracheophyta</taxon>
        <taxon>Spermatophyta</taxon>
        <taxon>Magnoliopsida</taxon>
        <taxon>eudicotyledons</taxon>
        <taxon>Gunneridae</taxon>
        <taxon>Pentapetalae</taxon>
        <taxon>asterids</taxon>
        <taxon>campanulids</taxon>
        <taxon>Asterales</taxon>
        <taxon>Asteraceae</taxon>
        <taxon>Asteroideae</taxon>
        <taxon>Anthemideae</taxon>
        <taxon>Anthemidinae</taxon>
        <taxon>Tanacetum</taxon>
    </lineage>
</organism>
<dbReference type="EMBL" id="BKCJ010147271">
    <property type="protein sequence ID" value="GEY03797.1"/>
    <property type="molecule type" value="Genomic_DNA"/>
</dbReference>
<keyword evidence="2" id="KW-0812">Transmembrane</keyword>
<dbReference type="Gene3D" id="1.20.1530.20">
    <property type="match status" value="1"/>
</dbReference>